<organism evidence="3 4">
    <name type="scientific">Stutzerimonas stutzeri</name>
    <name type="common">Pseudomonas stutzeri</name>
    <dbReference type="NCBI Taxonomy" id="316"/>
    <lineage>
        <taxon>Bacteria</taxon>
        <taxon>Pseudomonadati</taxon>
        <taxon>Pseudomonadota</taxon>
        <taxon>Gammaproteobacteria</taxon>
        <taxon>Pseudomonadales</taxon>
        <taxon>Pseudomonadaceae</taxon>
        <taxon>Stutzerimonas</taxon>
    </lineage>
</organism>
<dbReference type="OrthoDB" id="9806639at2"/>
<reference evidence="3 4" key="1">
    <citation type="submission" date="2019-07" db="EMBL/GenBank/DDBJ databases">
        <title>Deep subsurface shale carbon reservoir microbial communities from Ohio and West Virginia, USA.</title>
        <authorList>
            <person name="Wrighton K."/>
        </authorList>
    </citation>
    <scope>NUCLEOTIDE SEQUENCE [LARGE SCALE GENOMIC DNA]</scope>
    <source>
        <strain evidence="3 4">NP_8Ht</strain>
    </source>
</reference>
<proteinExistence type="predicted"/>
<dbReference type="NCBIfam" id="NF033634">
    <property type="entry name" value="SLATT_1"/>
    <property type="match status" value="1"/>
</dbReference>
<comment type="caution">
    <text evidence="3">The sequence shown here is derived from an EMBL/GenBank/DDBJ whole genome shotgun (WGS) entry which is preliminary data.</text>
</comment>
<feature type="transmembrane region" description="Helical" evidence="1">
    <location>
        <begin position="88"/>
        <end position="108"/>
    </location>
</feature>
<keyword evidence="1" id="KW-0812">Transmembrane</keyword>
<keyword evidence="1" id="KW-1133">Transmembrane helix</keyword>
<evidence type="ECO:0000259" key="2">
    <source>
        <dbReference type="Pfam" id="PF18181"/>
    </source>
</evidence>
<dbReference type="NCBIfam" id="NF033610">
    <property type="entry name" value="SLATT_3"/>
    <property type="match status" value="1"/>
</dbReference>
<sequence length="191" mass="21610">MMRAAPFDGAEAKKEFASHLRSLLQANKDSAGRGVTGSAEGKQITDSMEIVRGLSLDERKEFYRQNRIFDQQRWYDAKAKENRRGARFWTAAGVISYLTAGLLVLARIKFTEWGYWPIDPIIVFASSIIGWVQLKKYSELAAAYQVTGQEIGIIEAVLDEHDDEKTIADFVNDAELAFSREHTMWAARNNS</sequence>
<accession>A0A5S5B4Y0</accession>
<protein>
    <recommendedName>
        <fullName evidence="2">SMODS and SLOG-associating 2TM effector domain-containing protein</fullName>
    </recommendedName>
</protein>
<feature type="domain" description="SMODS and SLOG-associating 2TM effector" evidence="2">
    <location>
        <begin position="63"/>
        <end position="185"/>
    </location>
</feature>
<evidence type="ECO:0000256" key="1">
    <source>
        <dbReference type="SAM" id="Phobius"/>
    </source>
</evidence>
<dbReference type="Pfam" id="PF18181">
    <property type="entry name" value="SLATT_1"/>
    <property type="match status" value="1"/>
</dbReference>
<dbReference type="AlphaFoldDB" id="A0A5S5B4Y0"/>
<feature type="transmembrane region" description="Helical" evidence="1">
    <location>
        <begin position="114"/>
        <end position="132"/>
    </location>
</feature>
<dbReference type="InterPro" id="IPR040884">
    <property type="entry name" value="SLATT_1"/>
</dbReference>
<gene>
    <name evidence="3" type="ORF">A9A72_124766</name>
</gene>
<name>A0A5S5B4Y0_STUST</name>
<keyword evidence="1" id="KW-0472">Membrane</keyword>
<dbReference type="EMBL" id="VNHQ01000014">
    <property type="protein sequence ID" value="TYP62015.1"/>
    <property type="molecule type" value="Genomic_DNA"/>
</dbReference>
<evidence type="ECO:0000313" key="3">
    <source>
        <dbReference type="EMBL" id="TYP62015.1"/>
    </source>
</evidence>
<evidence type="ECO:0000313" key="4">
    <source>
        <dbReference type="Proteomes" id="UP000324282"/>
    </source>
</evidence>
<dbReference type="Proteomes" id="UP000324282">
    <property type="component" value="Unassembled WGS sequence"/>
</dbReference>